<accession>A0A7T8HH36</accession>
<dbReference type="SMART" id="SM00320">
    <property type="entry name" value="WD40"/>
    <property type="match status" value="2"/>
</dbReference>
<gene>
    <name evidence="2" type="ORF">FKW44_010608</name>
</gene>
<proteinExistence type="predicted"/>
<evidence type="ECO:0000313" key="3">
    <source>
        <dbReference type="Proteomes" id="UP000595437"/>
    </source>
</evidence>
<evidence type="ECO:0000313" key="2">
    <source>
        <dbReference type="EMBL" id="QQP49814.1"/>
    </source>
</evidence>
<dbReference type="GO" id="GO:0007020">
    <property type="term" value="P:microtubule nucleation"/>
    <property type="evidence" value="ECO:0007669"/>
    <property type="project" value="TreeGrafter"/>
</dbReference>
<dbReference type="InterPro" id="IPR036322">
    <property type="entry name" value="WD40_repeat_dom_sf"/>
</dbReference>
<organism evidence="2 3">
    <name type="scientific">Caligus rogercresseyi</name>
    <name type="common">Sea louse</name>
    <dbReference type="NCBI Taxonomy" id="217165"/>
    <lineage>
        <taxon>Eukaryota</taxon>
        <taxon>Metazoa</taxon>
        <taxon>Ecdysozoa</taxon>
        <taxon>Arthropoda</taxon>
        <taxon>Crustacea</taxon>
        <taxon>Multicrustacea</taxon>
        <taxon>Hexanauplia</taxon>
        <taxon>Copepoda</taxon>
        <taxon>Siphonostomatoida</taxon>
        <taxon>Caligidae</taxon>
        <taxon>Caligus</taxon>
    </lineage>
</organism>
<keyword evidence="3" id="KW-1185">Reference proteome</keyword>
<name>A0A7T8HH36_CALRO</name>
<dbReference type="PANTHER" id="PTHR44414:SF1">
    <property type="entry name" value="PROTEIN NEDD1"/>
    <property type="match status" value="1"/>
</dbReference>
<dbReference type="Gene3D" id="2.130.10.10">
    <property type="entry name" value="YVTN repeat-like/Quinoprotein amine dehydrogenase"/>
    <property type="match status" value="1"/>
</dbReference>
<dbReference type="GO" id="GO:0043015">
    <property type="term" value="F:gamma-tubulin binding"/>
    <property type="evidence" value="ECO:0007669"/>
    <property type="project" value="TreeGrafter"/>
</dbReference>
<dbReference type="GO" id="GO:0005737">
    <property type="term" value="C:cytoplasm"/>
    <property type="evidence" value="ECO:0007669"/>
    <property type="project" value="TreeGrafter"/>
</dbReference>
<dbReference type="GO" id="GO:0000922">
    <property type="term" value="C:spindle pole"/>
    <property type="evidence" value="ECO:0007669"/>
    <property type="project" value="TreeGrafter"/>
</dbReference>
<sequence length="301" mass="32880">MTYSVKGILRSSELSLSSPIRAFSFPKNPSSIKSIWISLGANISQILLSNPRSPSKDYSITDSHTRKLSLGSHSMFETMPLWSPRAVGDSNDHNINDLRYNNVRHALLGSASDSGAVAFWDVHARKRLSLFNKHSSPASESHSAPSGLDKKCICYDAKEKKPVSTISTEYPLTCVDFKADGFMLALGTSQGHVLIYDLRSYDAPIQDFDAHGTIVHAIKYAQGGLELRKSAPFLKASSLKESHYTAGTEDLSPIPSQQKEDPKNESLGSTHGFSPLRRDYTSSPLDLSSSRLGSNNISSDS</sequence>
<dbReference type="GO" id="GO:0005814">
    <property type="term" value="C:centriole"/>
    <property type="evidence" value="ECO:0007669"/>
    <property type="project" value="TreeGrafter"/>
</dbReference>
<reference evidence="3" key="1">
    <citation type="submission" date="2021-01" db="EMBL/GenBank/DDBJ databases">
        <title>Caligus Genome Assembly.</title>
        <authorList>
            <person name="Gallardo-Escarate C."/>
        </authorList>
    </citation>
    <scope>NUCLEOTIDE SEQUENCE [LARGE SCALE GENOMIC DNA]</scope>
</reference>
<dbReference type="InterPro" id="IPR001680">
    <property type="entry name" value="WD40_rpt"/>
</dbReference>
<dbReference type="InterPro" id="IPR015943">
    <property type="entry name" value="WD40/YVTN_repeat-like_dom_sf"/>
</dbReference>
<feature type="region of interest" description="Disordered" evidence="1">
    <location>
        <begin position="245"/>
        <end position="301"/>
    </location>
</feature>
<dbReference type="AlphaFoldDB" id="A0A7T8HH36"/>
<dbReference type="Proteomes" id="UP000595437">
    <property type="component" value="Chromosome 7"/>
</dbReference>
<dbReference type="EMBL" id="CP045896">
    <property type="protein sequence ID" value="QQP49814.1"/>
    <property type="molecule type" value="Genomic_DNA"/>
</dbReference>
<protein>
    <submittedName>
        <fullName evidence="2">Uncharacterized protein</fullName>
    </submittedName>
</protein>
<dbReference type="GO" id="GO:0036064">
    <property type="term" value="C:ciliary basal body"/>
    <property type="evidence" value="ECO:0007669"/>
    <property type="project" value="TreeGrafter"/>
</dbReference>
<dbReference type="PANTHER" id="PTHR44414">
    <property type="entry name" value="PROTEIN NEDD1"/>
    <property type="match status" value="1"/>
</dbReference>
<dbReference type="GO" id="GO:0005813">
    <property type="term" value="C:centrosome"/>
    <property type="evidence" value="ECO:0007669"/>
    <property type="project" value="TreeGrafter"/>
</dbReference>
<dbReference type="GO" id="GO:0000278">
    <property type="term" value="P:mitotic cell cycle"/>
    <property type="evidence" value="ECO:0007669"/>
    <property type="project" value="TreeGrafter"/>
</dbReference>
<dbReference type="InterPro" id="IPR052818">
    <property type="entry name" value="NEDD1_Spindle_Assembly"/>
</dbReference>
<dbReference type="OrthoDB" id="1602884at2759"/>
<feature type="compositionally biased region" description="Low complexity" evidence="1">
    <location>
        <begin position="287"/>
        <end position="301"/>
    </location>
</feature>
<dbReference type="SUPFAM" id="SSF50978">
    <property type="entry name" value="WD40 repeat-like"/>
    <property type="match status" value="1"/>
</dbReference>
<feature type="non-terminal residue" evidence="2">
    <location>
        <position position="1"/>
    </location>
</feature>
<evidence type="ECO:0000256" key="1">
    <source>
        <dbReference type="SAM" id="MobiDB-lite"/>
    </source>
</evidence>